<gene>
    <name evidence="1" type="ORF">H1R13_27545</name>
</gene>
<dbReference type="Proteomes" id="UP000517694">
    <property type="component" value="Unassembled WGS sequence"/>
</dbReference>
<sequence>MTAHRPDIDHPLVPLPTRRTAGVALHEFAAAAGMHPDMVRRYVALGLLTPGTDPAGAMRFDSVHLLRIARIHRLRAGLGLNYTALGVVLDLLDRIEELEAALADRPGVGRR</sequence>
<dbReference type="AlphaFoldDB" id="A0A7X1LSY2"/>
<evidence type="ECO:0000313" key="1">
    <source>
        <dbReference type="EMBL" id="MBC2868583.1"/>
    </source>
</evidence>
<organism evidence="1 2">
    <name type="scientific">Streptomyces mexicanus</name>
    <dbReference type="NCBI Taxonomy" id="178566"/>
    <lineage>
        <taxon>Bacteria</taxon>
        <taxon>Bacillati</taxon>
        <taxon>Actinomycetota</taxon>
        <taxon>Actinomycetes</taxon>
        <taxon>Kitasatosporales</taxon>
        <taxon>Streptomycetaceae</taxon>
        <taxon>Streptomyces</taxon>
    </lineage>
</organism>
<dbReference type="InterPro" id="IPR009061">
    <property type="entry name" value="DNA-bd_dom_put_sf"/>
</dbReference>
<dbReference type="EMBL" id="JACMHY010000013">
    <property type="protein sequence ID" value="MBC2868583.1"/>
    <property type="molecule type" value="Genomic_DNA"/>
</dbReference>
<protein>
    <submittedName>
        <fullName evidence="1">MerR family transcriptional regulator</fullName>
    </submittedName>
</protein>
<reference evidence="1 2" key="1">
    <citation type="submission" date="2020-08" db="EMBL/GenBank/DDBJ databases">
        <title>Whole-Genome Sequence of French Clinical Streptomyces mexicanus Strain Q0842.</title>
        <authorList>
            <person name="Boxberger M."/>
            <person name="La Scola B."/>
        </authorList>
    </citation>
    <scope>NUCLEOTIDE SEQUENCE [LARGE SCALE GENOMIC DNA]</scope>
    <source>
        <strain evidence="1 2">Marseille-Q0842</strain>
    </source>
</reference>
<accession>A0A7X1LSY2</accession>
<name>A0A7X1LSY2_9ACTN</name>
<dbReference type="Pfam" id="PF13591">
    <property type="entry name" value="MerR_2"/>
    <property type="match status" value="1"/>
</dbReference>
<comment type="caution">
    <text evidence="1">The sequence shown here is derived from an EMBL/GenBank/DDBJ whole genome shotgun (WGS) entry which is preliminary data.</text>
</comment>
<dbReference type="OrthoDB" id="5526358at2"/>
<proteinExistence type="predicted"/>
<keyword evidence="2" id="KW-1185">Reference proteome</keyword>
<dbReference type="Gene3D" id="1.10.1660.10">
    <property type="match status" value="1"/>
</dbReference>
<dbReference type="SUPFAM" id="SSF46955">
    <property type="entry name" value="Putative DNA-binding domain"/>
    <property type="match status" value="1"/>
</dbReference>
<evidence type="ECO:0000313" key="2">
    <source>
        <dbReference type="Proteomes" id="UP000517694"/>
    </source>
</evidence>
<dbReference type="RefSeq" id="WP_159662508.1">
    <property type="nucleotide sequence ID" value="NZ_JACMHY010000013.1"/>
</dbReference>